<dbReference type="Proteomes" id="UP001364617">
    <property type="component" value="Unassembled WGS sequence"/>
</dbReference>
<feature type="signal peptide" evidence="2">
    <location>
        <begin position="1"/>
        <end position="21"/>
    </location>
</feature>
<evidence type="ECO:0000313" key="3">
    <source>
        <dbReference type="EMBL" id="KAK7132801.1"/>
    </source>
</evidence>
<gene>
    <name evidence="3" type="ORF">R3I93_019133</name>
</gene>
<keyword evidence="4" id="KW-1185">Reference proteome</keyword>
<keyword evidence="2" id="KW-0732">Signal</keyword>
<evidence type="ECO:0000256" key="1">
    <source>
        <dbReference type="SAM" id="Phobius"/>
    </source>
</evidence>
<keyword evidence="1" id="KW-0472">Membrane</keyword>
<sequence length="163" mass="18271">MILVMLSALVVAGSKFEAIEGQNATISFDIDEVEKADEVKISYKEDKKEYSVLIAQKPWVYDDPPVPGVTLILGKGCVSVIIQNISISRSGLYKAEAYTREKVSEKHQFPPLYLLHTPPPAQTPPRSSDLRGHYALIPVIIIFIIIIIILCVCFWKKQDDPVF</sequence>
<accession>A0AAN9CH54</accession>
<organism evidence="3 4">
    <name type="scientific">Phoxinus phoxinus</name>
    <name type="common">Eurasian minnow</name>
    <dbReference type="NCBI Taxonomy" id="58324"/>
    <lineage>
        <taxon>Eukaryota</taxon>
        <taxon>Metazoa</taxon>
        <taxon>Chordata</taxon>
        <taxon>Craniata</taxon>
        <taxon>Vertebrata</taxon>
        <taxon>Euteleostomi</taxon>
        <taxon>Actinopterygii</taxon>
        <taxon>Neopterygii</taxon>
        <taxon>Teleostei</taxon>
        <taxon>Ostariophysi</taxon>
        <taxon>Cypriniformes</taxon>
        <taxon>Leuciscidae</taxon>
        <taxon>Phoxininae</taxon>
        <taxon>Phoxinus</taxon>
    </lineage>
</organism>
<comment type="caution">
    <text evidence="3">The sequence shown here is derived from an EMBL/GenBank/DDBJ whole genome shotgun (WGS) entry which is preliminary data.</text>
</comment>
<feature type="chain" id="PRO_5042989739" evidence="2">
    <location>
        <begin position="22"/>
        <end position="163"/>
    </location>
</feature>
<feature type="transmembrane region" description="Helical" evidence="1">
    <location>
        <begin position="134"/>
        <end position="155"/>
    </location>
</feature>
<evidence type="ECO:0000313" key="4">
    <source>
        <dbReference type="Proteomes" id="UP001364617"/>
    </source>
</evidence>
<dbReference type="AlphaFoldDB" id="A0AAN9CH54"/>
<name>A0AAN9CH54_9TELE</name>
<evidence type="ECO:0000256" key="2">
    <source>
        <dbReference type="SAM" id="SignalP"/>
    </source>
</evidence>
<reference evidence="3 4" key="1">
    <citation type="submission" date="2024-02" db="EMBL/GenBank/DDBJ databases">
        <title>Chromosome-level genome assembly of the Eurasian Minnow (Phoxinus phoxinus).</title>
        <authorList>
            <person name="Oriowo T.O."/>
            <person name="Martin S."/>
            <person name="Stange M."/>
            <person name="Chrysostomakis Y."/>
            <person name="Brown T."/>
            <person name="Winkler S."/>
            <person name="Kukowka S."/>
            <person name="Myers E.W."/>
            <person name="Bohne A."/>
        </authorList>
    </citation>
    <scope>NUCLEOTIDE SEQUENCE [LARGE SCALE GENOMIC DNA]</scope>
    <source>
        <strain evidence="3">ZFMK-TIS-60720</strain>
        <tissue evidence="3">Whole Organism</tissue>
    </source>
</reference>
<protein>
    <submittedName>
        <fullName evidence="3">Uncharacterized protein</fullName>
    </submittedName>
</protein>
<dbReference type="InterPro" id="IPR013783">
    <property type="entry name" value="Ig-like_fold"/>
</dbReference>
<dbReference type="EMBL" id="JAYKXH010000020">
    <property type="protein sequence ID" value="KAK7132801.1"/>
    <property type="molecule type" value="Genomic_DNA"/>
</dbReference>
<keyword evidence="1" id="KW-1133">Transmembrane helix</keyword>
<dbReference type="Gene3D" id="2.60.40.10">
    <property type="entry name" value="Immunoglobulins"/>
    <property type="match status" value="1"/>
</dbReference>
<proteinExistence type="predicted"/>
<keyword evidence="1" id="KW-0812">Transmembrane</keyword>